<evidence type="ECO:0000313" key="3">
    <source>
        <dbReference type="Proteomes" id="UP000010988"/>
    </source>
</evidence>
<gene>
    <name evidence="2" type="ORF">GOACH_18_00010</name>
</gene>
<sequence>AVNRQAVSVEAVTELDVLSFNVDRLRRFVRSEPEVGWALAQLVGSVATEVIDMMSSTVFGSVRRRLSRHLLDLAIQQSGELVVVQDQQEMADAIGSVREVVGRTLRELRDRGLVARTELGLRIDDPNGLYIVSTLG</sequence>
<dbReference type="PROSITE" id="PS51063">
    <property type="entry name" value="HTH_CRP_2"/>
    <property type="match status" value="1"/>
</dbReference>
<dbReference type="AlphaFoldDB" id="L7KQ91"/>
<dbReference type="GO" id="GO:0003677">
    <property type="term" value="F:DNA binding"/>
    <property type="evidence" value="ECO:0007669"/>
    <property type="project" value="InterPro"/>
</dbReference>
<protein>
    <submittedName>
        <fullName evidence="2">Putative Crp/Fnr family transcriptional regulator</fullName>
    </submittedName>
</protein>
<dbReference type="Gene3D" id="2.60.120.10">
    <property type="entry name" value="Jelly Rolls"/>
    <property type="match status" value="1"/>
</dbReference>
<comment type="caution">
    <text evidence="2">The sequence shown here is derived from an EMBL/GenBank/DDBJ whole genome shotgun (WGS) entry which is preliminary data.</text>
</comment>
<feature type="domain" description="HTH crp-type" evidence="1">
    <location>
        <begin position="60"/>
        <end position="127"/>
    </location>
</feature>
<dbReference type="InterPro" id="IPR036390">
    <property type="entry name" value="WH_DNA-bd_sf"/>
</dbReference>
<organism evidence="2 3">
    <name type="scientific">Gordonia aichiensis NBRC 108223</name>
    <dbReference type="NCBI Taxonomy" id="1220583"/>
    <lineage>
        <taxon>Bacteria</taxon>
        <taxon>Bacillati</taxon>
        <taxon>Actinomycetota</taxon>
        <taxon>Actinomycetes</taxon>
        <taxon>Mycobacteriales</taxon>
        <taxon>Gordoniaceae</taxon>
        <taxon>Gordonia</taxon>
    </lineage>
</organism>
<dbReference type="STRING" id="1220583.GOACH_18_00010"/>
<name>L7KQ91_9ACTN</name>
<dbReference type="Proteomes" id="UP000010988">
    <property type="component" value="Unassembled WGS sequence"/>
</dbReference>
<dbReference type="SUPFAM" id="SSF46785">
    <property type="entry name" value="Winged helix' DNA-binding domain"/>
    <property type="match status" value="1"/>
</dbReference>
<dbReference type="InterPro" id="IPR012318">
    <property type="entry name" value="HTH_CRP"/>
</dbReference>
<dbReference type="RefSeq" id="WP_005176847.1">
    <property type="nucleotide sequence ID" value="NZ_BANR01000018.1"/>
</dbReference>
<keyword evidence="3" id="KW-1185">Reference proteome</keyword>
<dbReference type="EMBL" id="BANR01000018">
    <property type="protein sequence ID" value="GAC49878.1"/>
    <property type="molecule type" value="Genomic_DNA"/>
</dbReference>
<evidence type="ECO:0000313" key="2">
    <source>
        <dbReference type="EMBL" id="GAC49878.1"/>
    </source>
</evidence>
<evidence type="ECO:0000259" key="1">
    <source>
        <dbReference type="PROSITE" id="PS51063"/>
    </source>
</evidence>
<dbReference type="OrthoDB" id="41390at2"/>
<dbReference type="InterPro" id="IPR014710">
    <property type="entry name" value="RmlC-like_jellyroll"/>
</dbReference>
<dbReference type="GO" id="GO:0006355">
    <property type="term" value="P:regulation of DNA-templated transcription"/>
    <property type="evidence" value="ECO:0007669"/>
    <property type="project" value="InterPro"/>
</dbReference>
<dbReference type="eggNOG" id="COG0664">
    <property type="taxonomic scope" value="Bacteria"/>
</dbReference>
<proteinExistence type="predicted"/>
<feature type="non-terminal residue" evidence="2">
    <location>
        <position position="1"/>
    </location>
</feature>
<accession>L7KQ91</accession>
<reference evidence="2 3" key="1">
    <citation type="submission" date="2012-12" db="EMBL/GenBank/DDBJ databases">
        <title>Whole genome shotgun sequence of Gordonia aichiensis NBRC 108223.</title>
        <authorList>
            <person name="Isaki-Nakamura S."/>
            <person name="Hosoyama A."/>
            <person name="Tsuchikane K."/>
            <person name="Ando Y."/>
            <person name="Baba S."/>
            <person name="Ohji S."/>
            <person name="Hamada M."/>
            <person name="Tamura T."/>
            <person name="Yamazoe A."/>
            <person name="Yamazaki S."/>
            <person name="Fujita N."/>
        </authorList>
    </citation>
    <scope>NUCLEOTIDE SEQUENCE [LARGE SCALE GENOMIC DNA]</scope>
    <source>
        <strain evidence="2 3">NBRC 108223</strain>
    </source>
</reference>
<dbReference type="Pfam" id="PF13545">
    <property type="entry name" value="HTH_Crp_2"/>
    <property type="match status" value="1"/>
</dbReference>